<gene>
    <name evidence="2" type="ORF">EG240_12170</name>
</gene>
<dbReference type="Proteomes" id="UP000275719">
    <property type="component" value="Unassembled WGS sequence"/>
</dbReference>
<feature type="transmembrane region" description="Helical" evidence="1">
    <location>
        <begin position="238"/>
        <end position="258"/>
    </location>
</feature>
<name>A0A3P3W2W2_9FLAO</name>
<accession>A0A3P3W2W2</accession>
<feature type="transmembrane region" description="Helical" evidence="1">
    <location>
        <begin position="196"/>
        <end position="217"/>
    </location>
</feature>
<feature type="transmembrane region" description="Helical" evidence="1">
    <location>
        <begin position="170"/>
        <end position="190"/>
    </location>
</feature>
<keyword evidence="1" id="KW-1133">Transmembrane helix</keyword>
<keyword evidence="1" id="KW-0472">Membrane</keyword>
<sequence length="374" mass="44100">MKSYLSSVLRNFIFLFIIFFSVGFLGSIQFSITNFVFGRFITFLAHSIFQKPIARIDFSSDSLSMFLLIGCLFLISIVFSFIKSFRIKSKYFESLFSFYLALILLKYGFDKVFKAQFYLPEPNILFTRFGNLDRDILFWSTMGTSYSYSLILGLIEVGIAILLLIPRTKIVGAMLSCFVFLQIITINFSFDISVKLFSSLLFLISLYVSRYFWIKIWKVLKPENVANVSNIWLKRLGLSLKTFFVCFVVWNCISPFLAQNQFNDDLIQRPFLHGAYKTISDSTEIEYVFFHRNEYLIFMNKNEKQTDFKYFITENQIVLENLRHDKIYLNYQYSENDSLLILQNQNLNLKLKSIDWRKSKALQPLFHLMIEDVK</sequence>
<dbReference type="RefSeq" id="WP_125019664.1">
    <property type="nucleotide sequence ID" value="NZ_RQVQ01000030.1"/>
</dbReference>
<proteinExistence type="predicted"/>
<evidence type="ECO:0000256" key="1">
    <source>
        <dbReference type="SAM" id="Phobius"/>
    </source>
</evidence>
<dbReference type="AlphaFoldDB" id="A0A3P3W2W2"/>
<reference evidence="2 3" key="1">
    <citation type="submission" date="2018-11" db="EMBL/GenBank/DDBJ databases">
        <title>Flavobacterium sp. nov., YIM 102701-2 draft genome.</title>
        <authorList>
            <person name="Li G."/>
            <person name="Jiang Y."/>
        </authorList>
    </citation>
    <scope>NUCLEOTIDE SEQUENCE [LARGE SCALE GENOMIC DNA]</scope>
    <source>
        <strain evidence="2 3">YIM 102701-2</strain>
    </source>
</reference>
<evidence type="ECO:0000313" key="3">
    <source>
        <dbReference type="Proteomes" id="UP000275719"/>
    </source>
</evidence>
<feature type="transmembrane region" description="Helical" evidence="1">
    <location>
        <begin position="63"/>
        <end position="82"/>
    </location>
</feature>
<keyword evidence="3" id="KW-1185">Reference proteome</keyword>
<dbReference type="OrthoDB" id="102112at2"/>
<keyword evidence="1" id="KW-0812">Transmembrane</keyword>
<protein>
    <recommendedName>
        <fullName evidence="4">DoxX family protein</fullName>
    </recommendedName>
</protein>
<feature type="transmembrane region" description="Helical" evidence="1">
    <location>
        <begin position="146"/>
        <end position="165"/>
    </location>
</feature>
<dbReference type="EMBL" id="RQVQ01000030">
    <property type="protein sequence ID" value="RRJ89310.1"/>
    <property type="molecule type" value="Genomic_DNA"/>
</dbReference>
<comment type="caution">
    <text evidence="2">The sequence shown here is derived from an EMBL/GenBank/DDBJ whole genome shotgun (WGS) entry which is preliminary data.</text>
</comment>
<organism evidence="2 3">
    <name type="scientific">Paenimyroides tangerinum</name>
    <dbReference type="NCBI Taxonomy" id="2488728"/>
    <lineage>
        <taxon>Bacteria</taxon>
        <taxon>Pseudomonadati</taxon>
        <taxon>Bacteroidota</taxon>
        <taxon>Flavobacteriia</taxon>
        <taxon>Flavobacteriales</taxon>
        <taxon>Flavobacteriaceae</taxon>
        <taxon>Paenimyroides</taxon>
    </lineage>
</organism>
<feature type="transmembrane region" description="Helical" evidence="1">
    <location>
        <begin position="91"/>
        <end position="109"/>
    </location>
</feature>
<evidence type="ECO:0000313" key="2">
    <source>
        <dbReference type="EMBL" id="RRJ89310.1"/>
    </source>
</evidence>
<feature type="transmembrane region" description="Helical" evidence="1">
    <location>
        <begin position="12"/>
        <end position="32"/>
    </location>
</feature>
<evidence type="ECO:0008006" key="4">
    <source>
        <dbReference type="Google" id="ProtNLM"/>
    </source>
</evidence>